<dbReference type="Proteomes" id="UP000199399">
    <property type="component" value="Unassembled WGS sequence"/>
</dbReference>
<dbReference type="EMBL" id="FNBP01000009">
    <property type="protein sequence ID" value="SDG60454.1"/>
    <property type="molecule type" value="Genomic_DNA"/>
</dbReference>
<keyword evidence="1" id="KW-0472">Membrane</keyword>
<sequence>MSFLRAGAREQLWRWREALLGGGLLLLGLWLVAGPGYLLAVPGYAALAGGAALIWLGAQRARFRDSDDGAGAVQVVEGQITYFGPLTGGTVALRELQRLSLDRQMFPAHWRLEPSDDSAPLLIPVNAAGSEGLFDAFAALPGLRTERMLFELRKTRRDAVVIWERPPLRPAHVLLH</sequence>
<dbReference type="OrthoDB" id="7851333at2"/>
<accession>A0A1G7VL30</accession>
<feature type="transmembrane region" description="Helical" evidence="1">
    <location>
        <begin position="37"/>
        <end position="56"/>
    </location>
</feature>
<keyword evidence="1" id="KW-1133">Transmembrane helix</keyword>
<reference evidence="3" key="1">
    <citation type="submission" date="2016-10" db="EMBL/GenBank/DDBJ databases">
        <authorList>
            <person name="Varghese N."/>
            <person name="Submissions S."/>
        </authorList>
    </citation>
    <scope>NUCLEOTIDE SEQUENCE [LARGE SCALE GENOMIC DNA]</scope>
    <source>
        <strain evidence="3">DSM 16477</strain>
    </source>
</reference>
<evidence type="ECO:0000313" key="3">
    <source>
        <dbReference type="Proteomes" id="UP000199399"/>
    </source>
</evidence>
<dbReference type="STRING" id="218672.SAMN04489759_109106"/>
<evidence type="ECO:0000256" key="1">
    <source>
        <dbReference type="SAM" id="Phobius"/>
    </source>
</evidence>
<name>A0A1G7VL30_9RHOB</name>
<protein>
    <submittedName>
        <fullName evidence="2">Uncharacterized protein</fullName>
    </submittedName>
</protein>
<gene>
    <name evidence="2" type="ORF">SAMN04489759_109106</name>
</gene>
<feature type="transmembrane region" description="Helical" evidence="1">
    <location>
        <begin position="12"/>
        <end position="31"/>
    </location>
</feature>
<evidence type="ECO:0000313" key="2">
    <source>
        <dbReference type="EMBL" id="SDG60454.1"/>
    </source>
</evidence>
<dbReference type="AlphaFoldDB" id="A0A1G7VL30"/>
<proteinExistence type="predicted"/>
<organism evidence="2 3">
    <name type="scientific">Sulfitobacter delicatus</name>
    <dbReference type="NCBI Taxonomy" id="218672"/>
    <lineage>
        <taxon>Bacteria</taxon>
        <taxon>Pseudomonadati</taxon>
        <taxon>Pseudomonadota</taxon>
        <taxon>Alphaproteobacteria</taxon>
        <taxon>Rhodobacterales</taxon>
        <taxon>Roseobacteraceae</taxon>
        <taxon>Sulfitobacter</taxon>
    </lineage>
</organism>
<keyword evidence="1" id="KW-0812">Transmembrane</keyword>
<keyword evidence="3" id="KW-1185">Reference proteome</keyword>
<dbReference type="RefSeq" id="WP_093743488.1">
    <property type="nucleotide sequence ID" value="NZ_FNBP01000009.1"/>
</dbReference>